<reference evidence="12 13" key="1">
    <citation type="submission" date="2019-10" db="EMBL/GenBank/DDBJ databases">
        <title>Rubrobacter sp nov SCSIO 52915 isolated from a deep-sea sediment in the South China Sea.</title>
        <authorList>
            <person name="Chen R.W."/>
        </authorList>
    </citation>
    <scope>NUCLEOTIDE SEQUENCE [LARGE SCALE GENOMIC DNA]</scope>
    <source>
        <strain evidence="12 13">SCSIO 52915</strain>
    </source>
</reference>
<organism evidence="12 13">
    <name type="scientific">Rubrobacter marinus</name>
    <dbReference type="NCBI Taxonomy" id="2653852"/>
    <lineage>
        <taxon>Bacteria</taxon>
        <taxon>Bacillati</taxon>
        <taxon>Actinomycetota</taxon>
        <taxon>Rubrobacteria</taxon>
        <taxon>Rubrobacterales</taxon>
        <taxon>Rubrobacteraceae</taxon>
        <taxon>Rubrobacter</taxon>
    </lineage>
</organism>
<evidence type="ECO:0000256" key="8">
    <source>
        <dbReference type="ARBA" id="ARBA00022840"/>
    </source>
</evidence>
<keyword evidence="7 10" id="KW-0418">Kinase</keyword>
<evidence type="ECO:0000256" key="7">
    <source>
        <dbReference type="ARBA" id="ARBA00022777"/>
    </source>
</evidence>
<evidence type="ECO:0000256" key="5">
    <source>
        <dbReference type="ARBA" id="ARBA00022727"/>
    </source>
</evidence>
<dbReference type="PANTHER" id="PTHR10344">
    <property type="entry name" value="THYMIDYLATE KINASE"/>
    <property type="match status" value="1"/>
</dbReference>
<dbReference type="HAMAP" id="MF_00165">
    <property type="entry name" value="Thymidylate_kinase"/>
    <property type="match status" value="1"/>
</dbReference>
<dbReference type="AlphaFoldDB" id="A0A6G8PVR0"/>
<evidence type="ECO:0000256" key="6">
    <source>
        <dbReference type="ARBA" id="ARBA00022741"/>
    </source>
</evidence>
<evidence type="ECO:0000256" key="10">
    <source>
        <dbReference type="HAMAP-Rule" id="MF_00165"/>
    </source>
</evidence>
<dbReference type="KEGG" id="rmar:GBA65_06995"/>
<keyword evidence="8 10" id="KW-0067">ATP-binding</keyword>
<keyword evidence="4 10" id="KW-0808">Transferase</keyword>
<dbReference type="InterPro" id="IPR039430">
    <property type="entry name" value="Thymidylate_kin-like_dom"/>
</dbReference>
<dbReference type="GO" id="GO:0005737">
    <property type="term" value="C:cytoplasm"/>
    <property type="evidence" value="ECO:0007669"/>
    <property type="project" value="TreeGrafter"/>
</dbReference>
<evidence type="ECO:0000259" key="11">
    <source>
        <dbReference type="Pfam" id="PF02223"/>
    </source>
</evidence>
<sequence length="209" mass="23572">MMRQGDRGRLVVFEGPDGVGKTTLAQALVDKLIRRGVRCEYFSFPGREPGTLGRLVYEVHHDPGKFGIDRMNPTSLQVLHIAAHLDAIEGHILPALRAGRSVVLDRFWWSTFVYGIVGGVDRDSLDAMIALELESWTTGAKPIVAFLVTRQSPLRREGPDERWRELRAAYENLGREQASHHPVETIYNESSLDEALGFVLRIFEREHGL</sequence>
<dbReference type="GO" id="GO:0006233">
    <property type="term" value="P:dTDP biosynthetic process"/>
    <property type="evidence" value="ECO:0007669"/>
    <property type="project" value="InterPro"/>
</dbReference>
<dbReference type="EMBL" id="CP045121">
    <property type="protein sequence ID" value="QIN78301.1"/>
    <property type="molecule type" value="Genomic_DNA"/>
</dbReference>
<evidence type="ECO:0000256" key="1">
    <source>
        <dbReference type="ARBA" id="ARBA00009776"/>
    </source>
</evidence>
<evidence type="ECO:0000313" key="12">
    <source>
        <dbReference type="EMBL" id="QIN78301.1"/>
    </source>
</evidence>
<comment type="function">
    <text evidence="10">Phosphorylation of dTMP to form dTDP in both de novo and salvage pathways of dTTP synthesis.</text>
</comment>
<dbReference type="GO" id="GO:0004798">
    <property type="term" value="F:dTMP kinase activity"/>
    <property type="evidence" value="ECO:0007669"/>
    <property type="project" value="UniProtKB-UniRule"/>
</dbReference>
<name>A0A6G8PVR0_9ACTN</name>
<evidence type="ECO:0000256" key="3">
    <source>
        <dbReference type="ARBA" id="ARBA00017144"/>
    </source>
</evidence>
<dbReference type="InterPro" id="IPR018094">
    <property type="entry name" value="Thymidylate_kinase"/>
</dbReference>
<dbReference type="InterPro" id="IPR027417">
    <property type="entry name" value="P-loop_NTPase"/>
</dbReference>
<dbReference type="PANTHER" id="PTHR10344:SF4">
    <property type="entry name" value="UMP-CMP KINASE 2, MITOCHONDRIAL"/>
    <property type="match status" value="1"/>
</dbReference>
<keyword evidence="13" id="KW-1185">Reference proteome</keyword>
<dbReference type="GO" id="GO:0005524">
    <property type="term" value="F:ATP binding"/>
    <property type="evidence" value="ECO:0007669"/>
    <property type="project" value="UniProtKB-UniRule"/>
</dbReference>
<comment type="catalytic activity">
    <reaction evidence="9 10">
        <text>dTMP + ATP = dTDP + ADP</text>
        <dbReference type="Rhea" id="RHEA:13517"/>
        <dbReference type="ChEBI" id="CHEBI:30616"/>
        <dbReference type="ChEBI" id="CHEBI:58369"/>
        <dbReference type="ChEBI" id="CHEBI:63528"/>
        <dbReference type="ChEBI" id="CHEBI:456216"/>
        <dbReference type="EC" id="2.7.4.9"/>
    </reaction>
</comment>
<gene>
    <name evidence="10" type="primary">tmk</name>
    <name evidence="12" type="ORF">GBA65_06995</name>
</gene>
<evidence type="ECO:0000256" key="2">
    <source>
        <dbReference type="ARBA" id="ARBA00012980"/>
    </source>
</evidence>
<evidence type="ECO:0000256" key="4">
    <source>
        <dbReference type="ARBA" id="ARBA00022679"/>
    </source>
</evidence>
<accession>A0A6G8PVR0</accession>
<dbReference type="GO" id="GO:0006235">
    <property type="term" value="P:dTTP biosynthetic process"/>
    <property type="evidence" value="ECO:0007669"/>
    <property type="project" value="UniProtKB-UniRule"/>
</dbReference>
<dbReference type="Pfam" id="PF02223">
    <property type="entry name" value="Thymidylate_kin"/>
    <property type="match status" value="1"/>
</dbReference>
<evidence type="ECO:0000313" key="13">
    <source>
        <dbReference type="Proteomes" id="UP000502706"/>
    </source>
</evidence>
<feature type="domain" description="Thymidylate kinase-like" evidence="11">
    <location>
        <begin position="13"/>
        <end position="121"/>
    </location>
</feature>
<evidence type="ECO:0000256" key="9">
    <source>
        <dbReference type="ARBA" id="ARBA00048743"/>
    </source>
</evidence>
<dbReference type="Gene3D" id="3.40.50.300">
    <property type="entry name" value="P-loop containing nucleotide triphosphate hydrolases"/>
    <property type="match status" value="1"/>
</dbReference>
<protein>
    <recommendedName>
        <fullName evidence="3 10">Thymidylate kinase</fullName>
        <ecNumber evidence="2 10">2.7.4.9</ecNumber>
    </recommendedName>
    <alternativeName>
        <fullName evidence="10">dTMP kinase</fullName>
    </alternativeName>
</protein>
<keyword evidence="5 10" id="KW-0545">Nucleotide biosynthesis</keyword>
<dbReference type="SUPFAM" id="SSF52540">
    <property type="entry name" value="P-loop containing nucleoside triphosphate hydrolases"/>
    <property type="match status" value="1"/>
</dbReference>
<dbReference type="EC" id="2.7.4.9" evidence="2 10"/>
<proteinExistence type="inferred from homology"/>
<comment type="similarity">
    <text evidence="1 10">Belongs to the thymidylate kinase family.</text>
</comment>
<dbReference type="GO" id="GO:0006227">
    <property type="term" value="P:dUDP biosynthetic process"/>
    <property type="evidence" value="ECO:0007669"/>
    <property type="project" value="TreeGrafter"/>
</dbReference>
<feature type="binding site" evidence="10">
    <location>
        <begin position="15"/>
        <end position="22"/>
    </location>
    <ligand>
        <name>ATP</name>
        <dbReference type="ChEBI" id="CHEBI:30616"/>
    </ligand>
</feature>
<keyword evidence="6 10" id="KW-0547">Nucleotide-binding</keyword>
<dbReference type="Proteomes" id="UP000502706">
    <property type="component" value="Chromosome"/>
</dbReference>